<evidence type="ECO:0000313" key="2">
    <source>
        <dbReference type="Proteomes" id="UP001227268"/>
    </source>
</evidence>
<evidence type="ECO:0000313" key="1">
    <source>
        <dbReference type="EMBL" id="KAJ9100494.1"/>
    </source>
</evidence>
<organism evidence="1 2">
    <name type="scientific">Naganishia friedmannii</name>
    <dbReference type="NCBI Taxonomy" id="89922"/>
    <lineage>
        <taxon>Eukaryota</taxon>
        <taxon>Fungi</taxon>
        <taxon>Dikarya</taxon>
        <taxon>Basidiomycota</taxon>
        <taxon>Agaricomycotina</taxon>
        <taxon>Tremellomycetes</taxon>
        <taxon>Filobasidiales</taxon>
        <taxon>Filobasidiaceae</taxon>
        <taxon>Naganishia</taxon>
    </lineage>
</organism>
<gene>
    <name evidence="1" type="ORF">QFC21_003533</name>
</gene>
<protein>
    <submittedName>
        <fullName evidence="1">Uncharacterized protein</fullName>
    </submittedName>
</protein>
<dbReference type="EMBL" id="JASBWT010000011">
    <property type="protein sequence ID" value="KAJ9100494.1"/>
    <property type="molecule type" value="Genomic_DNA"/>
</dbReference>
<dbReference type="Proteomes" id="UP001227268">
    <property type="component" value="Unassembled WGS sequence"/>
</dbReference>
<name>A0ACC2VM47_9TREE</name>
<reference evidence="1" key="1">
    <citation type="submission" date="2023-04" db="EMBL/GenBank/DDBJ databases">
        <title>Draft Genome sequencing of Naganishia species isolated from polar environments using Oxford Nanopore Technology.</title>
        <authorList>
            <person name="Leo P."/>
            <person name="Venkateswaran K."/>
        </authorList>
    </citation>
    <scope>NUCLEOTIDE SEQUENCE</scope>
    <source>
        <strain evidence="1">MNA-CCFEE 5423</strain>
    </source>
</reference>
<accession>A0ACC2VM47</accession>
<comment type="caution">
    <text evidence="1">The sequence shown here is derived from an EMBL/GenBank/DDBJ whole genome shotgun (WGS) entry which is preliminary data.</text>
</comment>
<keyword evidence="2" id="KW-1185">Reference proteome</keyword>
<sequence>MGYGAATIFLARNNGRLVFTTTTAAAVTQVRGNAGLVAVPRFRDALCVWGAGEGQKRLFSVSCRAFQSAGSVVPPTTAPPPPPPPQAGTRPPTSRRRTRPILTRLQKLRRLAAYLAAFLTISYISYETIPPARHMLVALIRCTRLLYAVTANIIDYKIMFARHYAADEYTEDELRELRRRDRRECHTRSSGRLFEALKRNAGIYVKLGQHISSIQALPKEWTEAMRPLQDQCYPTPIPKLDDMLRKDMGMSMDELFGDFDPEPIGVASDFAHEAWNAEKVIADFAHLKGKTALYVPEVLWAEKRCLVMEYIEGARVDDLKYLKDHHIDRNQVSQELTKIFSQMVYINGYFHADPHHGNLLIRPKAKNSTSPYKFDVVLLDHGQYFDIPHDLRVNYARFWLSLIAGNSPEVLLQRRKYAKLVANISDDLYPILETAITGRAGLEDPDLDALGGQAGGKRKSLLHLKNMNNDELDAIRNAMVEREGLIASIFSLLRNAPRRLVMILKLNDLQRALDLSLATTHGASRIFLIVARFCAYAVHEDDQLILRERRAREGLTTDWIVDYIKEWYNFEVFYNGLRIVEWGMDARARAVKVLLWLKGLRERGWEGAFEVSAGLQT</sequence>
<proteinExistence type="predicted"/>